<keyword evidence="4" id="KW-1185">Reference proteome</keyword>
<comment type="caution">
    <text evidence="3">The sequence shown here is derived from an EMBL/GenBank/DDBJ whole genome shotgun (WGS) entry which is preliminary data.</text>
</comment>
<dbReference type="OrthoDB" id="185373at2759"/>
<organism evidence="3 4">
    <name type="scientific">Vanilla planifolia</name>
    <name type="common">Vanilla</name>
    <dbReference type="NCBI Taxonomy" id="51239"/>
    <lineage>
        <taxon>Eukaryota</taxon>
        <taxon>Viridiplantae</taxon>
        <taxon>Streptophyta</taxon>
        <taxon>Embryophyta</taxon>
        <taxon>Tracheophyta</taxon>
        <taxon>Spermatophyta</taxon>
        <taxon>Magnoliopsida</taxon>
        <taxon>Liliopsida</taxon>
        <taxon>Asparagales</taxon>
        <taxon>Orchidaceae</taxon>
        <taxon>Vanilloideae</taxon>
        <taxon>Vanilleae</taxon>
        <taxon>Vanilla</taxon>
    </lineage>
</organism>
<feature type="compositionally biased region" description="Basic and acidic residues" evidence="1">
    <location>
        <begin position="28"/>
        <end position="40"/>
    </location>
</feature>
<sequence length="167" mass="17623">MSHALGHGSITVPSHSGNAIESSGNKISEGKLTRAGKETTGDDCDLGSDDVIGNSSGPQHEDNINKLEAAEFDPIKHHCSYCPWVNGNVAAAGANADIAFSSSGAVALTGWQLTLDALDAYLSLGHIPNQILQSDSAASLYKDDHFNHKNKILTQQSAIKSKKKRLS</sequence>
<evidence type="ECO:0000256" key="1">
    <source>
        <dbReference type="SAM" id="MobiDB-lite"/>
    </source>
</evidence>
<dbReference type="InterPro" id="IPR013909">
    <property type="entry name" value="NuBaID_C"/>
</dbReference>
<dbReference type="GO" id="GO:0005634">
    <property type="term" value="C:nucleus"/>
    <property type="evidence" value="ECO:0007669"/>
    <property type="project" value="TreeGrafter"/>
</dbReference>
<dbReference type="PANTHER" id="PTHR15835">
    <property type="entry name" value="NUCLEAR-INTERACTING PARTNER OF ALK"/>
    <property type="match status" value="1"/>
</dbReference>
<name>A0A835QAQ7_VANPL</name>
<dbReference type="Pfam" id="PF08600">
    <property type="entry name" value="NuBaID_C"/>
    <property type="match status" value="1"/>
</dbReference>
<evidence type="ECO:0000313" key="3">
    <source>
        <dbReference type="EMBL" id="KAG0466139.1"/>
    </source>
</evidence>
<dbReference type="GO" id="GO:0008270">
    <property type="term" value="F:zinc ion binding"/>
    <property type="evidence" value="ECO:0007669"/>
    <property type="project" value="InterPro"/>
</dbReference>
<accession>A0A835QAQ7</accession>
<dbReference type="Proteomes" id="UP000636800">
    <property type="component" value="Unassembled WGS sequence"/>
</dbReference>
<gene>
    <name evidence="3" type="ORF">HPP92_017719</name>
</gene>
<feature type="region of interest" description="Disordered" evidence="1">
    <location>
        <begin position="1"/>
        <end position="62"/>
    </location>
</feature>
<dbReference type="AlphaFoldDB" id="A0A835QAQ7"/>
<proteinExistence type="predicted"/>
<protein>
    <recommendedName>
        <fullName evidence="2">NuBaID C-terminal domain-containing protein</fullName>
    </recommendedName>
</protein>
<dbReference type="EMBL" id="JADCNL010000009">
    <property type="protein sequence ID" value="KAG0466139.1"/>
    <property type="molecule type" value="Genomic_DNA"/>
</dbReference>
<evidence type="ECO:0000313" key="4">
    <source>
        <dbReference type="Proteomes" id="UP000636800"/>
    </source>
</evidence>
<dbReference type="PANTHER" id="PTHR15835:SF16">
    <property type="entry name" value="F20D23.9 PROTEIN"/>
    <property type="match status" value="1"/>
</dbReference>
<evidence type="ECO:0000259" key="2">
    <source>
        <dbReference type="Pfam" id="PF08600"/>
    </source>
</evidence>
<feature type="compositionally biased region" description="Polar residues" evidence="1">
    <location>
        <begin position="11"/>
        <end position="26"/>
    </location>
</feature>
<reference evidence="3 4" key="1">
    <citation type="journal article" date="2020" name="Nat. Food">
        <title>A phased Vanilla planifolia genome enables genetic improvement of flavour and production.</title>
        <authorList>
            <person name="Hasing T."/>
            <person name="Tang H."/>
            <person name="Brym M."/>
            <person name="Khazi F."/>
            <person name="Huang T."/>
            <person name="Chambers A.H."/>
        </authorList>
    </citation>
    <scope>NUCLEOTIDE SEQUENCE [LARGE SCALE GENOMIC DNA]</scope>
    <source>
        <tissue evidence="3">Leaf</tissue>
    </source>
</reference>
<feature type="domain" description="NuBaID C-terminal" evidence="2">
    <location>
        <begin position="63"/>
        <end position="119"/>
    </location>
</feature>